<feature type="transmembrane region" description="Helical" evidence="1">
    <location>
        <begin position="6"/>
        <end position="28"/>
    </location>
</feature>
<keyword evidence="1" id="KW-0472">Membrane</keyword>
<keyword evidence="1" id="KW-0812">Transmembrane</keyword>
<proteinExistence type="predicted"/>
<evidence type="ECO:0000256" key="1">
    <source>
        <dbReference type="SAM" id="Phobius"/>
    </source>
</evidence>
<dbReference type="AlphaFoldDB" id="A0A3A8G9D1"/>
<evidence type="ECO:0000313" key="3">
    <source>
        <dbReference type="Proteomes" id="UP000281084"/>
    </source>
</evidence>
<dbReference type="EMBL" id="RAXZ01000001">
    <property type="protein sequence ID" value="RKG55667.1"/>
    <property type="molecule type" value="Genomic_DNA"/>
</dbReference>
<comment type="caution">
    <text evidence="2">The sequence shown here is derived from an EMBL/GenBank/DDBJ whole genome shotgun (WGS) entry which is preliminary data.</text>
</comment>
<name>A0A3A8G9D1_9GAMM</name>
<gene>
    <name evidence="2" type="ORF">D7V64_00735</name>
</gene>
<keyword evidence="1" id="KW-1133">Transmembrane helix</keyword>
<sequence length="109" mass="12883">MESNKGYPRFYIFACLTLVPVVYFGYFAKEYFLMEKAREYKIKNKVNVGCLFLEKKYQTKHGIDKFEVNIDGNKYLLSDVVVKGFPFKKNIIIFKKKLVMKKLVIGFPM</sequence>
<organism evidence="2 3">
    <name type="scientific">Acinetobacter cumulans</name>
    <dbReference type="NCBI Taxonomy" id="2136182"/>
    <lineage>
        <taxon>Bacteria</taxon>
        <taxon>Pseudomonadati</taxon>
        <taxon>Pseudomonadota</taxon>
        <taxon>Gammaproteobacteria</taxon>
        <taxon>Moraxellales</taxon>
        <taxon>Moraxellaceae</taxon>
        <taxon>Acinetobacter</taxon>
    </lineage>
</organism>
<dbReference type="RefSeq" id="WP_120366518.1">
    <property type="nucleotide sequence ID" value="NZ_RAXZ01000001.1"/>
</dbReference>
<dbReference type="Proteomes" id="UP000281084">
    <property type="component" value="Unassembled WGS sequence"/>
</dbReference>
<protein>
    <submittedName>
        <fullName evidence="2">Uncharacterized protein</fullName>
    </submittedName>
</protein>
<accession>A0A3A8G9D1</accession>
<evidence type="ECO:0000313" key="2">
    <source>
        <dbReference type="EMBL" id="RKG55667.1"/>
    </source>
</evidence>
<reference evidence="2 3" key="1">
    <citation type="submission" date="2018-09" db="EMBL/GenBank/DDBJ databases">
        <title>The draft genome of Acinetobacter spp. strains.</title>
        <authorList>
            <person name="Qin J."/>
            <person name="Feng Y."/>
            <person name="Zong Z."/>
        </authorList>
    </citation>
    <scope>NUCLEOTIDE SEQUENCE [LARGE SCALE GENOMIC DNA]</scope>
    <source>
        <strain evidence="2 3">WCHAc060002</strain>
    </source>
</reference>